<evidence type="ECO:0000313" key="3">
    <source>
        <dbReference type="Proteomes" id="UP001278766"/>
    </source>
</evidence>
<name>A0AAE0LML8_9PEZI</name>
<reference evidence="2" key="2">
    <citation type="submission" date="2023-06" db="EMBL/GenBank/DDBJ databases">
        <authorList>
            <consortium name="Lawrence Berkeley National Laboratory"/>
            <person name="Haridas S."/>
            <person name="Hensen N."/>
            <person name="Bonometti L."/>
            <person name="Westerberg I."/>
            <person name="Brannstrom I.O."/>
            <person name="Guillou S."/>
            <person name="Cros-Aarteil S."/>
            <person name="Calhoun S."/>
            <person name="Kuo A."/>
            <person name="Mondo S."/>
            <person name="Pangilinan J."/>
            <person name="Riley R."/>
            <person name="Labutti K."/>
            <person name="Andreopoulos B."/>
            <person name="Lipzen A."/>
            <person name="Chen C."/>
            <person name="Yanf M."/>
            <person name="Daum C."/>
            <person name="Ng V."/>
            <person name="Clum A."/>
            <person name="Steindorff A."/>
            <person name="Ohm R."/>
            <person name="Martin F."/>
            <person name="Silar P."/>
            <person name="Natvig D."/>
            <person name="Lalanne C."/>
            <person name="Gautier V."/>
            <person name="Ament-Velasquez S.L."/>
            <person name="Kruys A."/>
            <person name="Hutchinson M.I."/>
            <person name="Powell A.J."/>
            <person name="Barry K."/>
            <person name="Miller A.N."/>
            <person name="Grigoriev I.V."/>
            <person name="Debuchy R."/>
            <person name="Gladieux P."/>
            <person name="Thoren M.H."/>
            <person name="Johannesson H."/>
        </authorList>
    </citation>
    <scope>NUCLEOTIDE SEQUENCE</scope>
    <source>
        <strain evidence="2">CBS 168.71</strain>
    </source>
</reference>
<evidence type="ECO:0008006" key="4">
    <source>
        <dbReference type="Google" id="ProtNLM"/>
    </source>
</evidence>
<accession>A0AAE0LML8</accession>
<gene>
    <name evidence="2" type="ORF">B0H64DRAFT_411088</name>
</gene>
<sequence length="629" mass="69814">MADPLSVAASIAGLLTAAASICKVLGPYVNAARDTPQIAHHVNAEVQAAAIILSALQSLAQNMASVSIQRAALVEVDQVIAVLTSGVFVFSSLEASVSTLPLPDSSSITRLALRSRFQWARKETEFTTLLGRLQSFKSSASLILEILQSDTSLRAEQRQAELTSSVNQLLDNDHDLSRRLMNLEDSFDAQTIMTKRRSIAGTIVSKAETERLLLPRKAGSSSAASSQTPNNPQAPLVSGFEFEVDLKTSGPYRRARRDTMDFSFCSSVARSHAWSVFSGLSLGDISVMSVVALPVYADEITNSRHYEFGGQRFSLQPLAETRTKALDDDSLLRRCLKIQVQLRQFPGFETLSASSFHPLKAIQGRLQQGTLLFSLCRCFEQFDLNMYDRHCHEHSTETGKPLDFWALKAISESSTFESAELPTVDQILSSELTSILKPINMIEKILSLERKEPALLVDVDMEVQNTIRDSICQAEDCFDFLLLDDFTRRSWKLIQPLVRLTSGELVDELGILNPTEWQAIFMPILSIVEAELNFLVEAEANLLQPPWNRHWGMFLGVWEPQIEDYGHIIGSQPRNSKLLRSLGDGADLPRTEAIAKALDYISLPSRLVEMKFEFLSVISSVKMGIRDVS</sequence>
<dbReference type="GeneID" id="87841791"/>
<feature type="compositionally biased region" description="Polar residues" evidence="1">
    <location>
        <begin position="219"/>
        <end position="233"/>
    </location>
</feature>
<protein>
    <recommendedName>
        <fullName evidence="4">Fungal N-terminal domain-containing protein</fullName>
    </recommendedName>
</protein>
<comment type="caution">
    <text evidence="2">The sequence shown here is derived from an EMBL/GenBank/DDBJ whole genome shotgun (WGS) entry which is preliminary data.</text>
</comment>
<dbReference type="EMBL" id="JAUEPN010000011">
    <property type="protein sequence ID" value="KAK3290986.1"/>
    <property type="molecule type" value="Genomic_DNA"/>
</dbReference>
<feature type="region of interest" description="Disordered" evidence="1">
    <location>
        <begin position="216"/>
        <end position="235"/>
    </location>
</feature>
<proteinExistence type="predicted"/>
<organism evidence="2 3">
    <name type="scientific">Chaetomium fimeti</name>
    <dbReference type="NCBI Taxonomy" id="1854472"/>
    <lineage>
        <taxon>Eukaryota</taxon>
        <taxon>Fungi</taxon>
        <taxon>Dikarya</taxon>
        <taxon>Ascomycota</taxon>
        <taxon>Pezizomycotina</taxon>
        <taxon>Sordariomycetes</taxon>
        <taxon>Sordariomycetidae</taxon>
        <taxon>Sordariales</taxon>
        <taxon>Chaetomiaceae</taxon>
        <taxon>Chaetomium</taxon>
    </lineage>
</organism>
<dbReference type="Proteomes" id="UP001278766">
    <property type="component" value="Unassembled WGS sequence"/>
</dbReference>
<evidence type="ECO:0000256" key="1">
    <source>
        <dbReference type="SAM" id="MobiDB-lite"/>
    </source>
</evidence>
<keyword evidence="3" id="KW-1185">Reference proteome</keyword>
<dbReference type="AlphaFoldDB" id="A0AAE0LML8"/>
<evidence type="ECO:0000313" key="2">
    <source>
        <dbReference type="EMBL" id="KAK3290986.1"/>
    </source>
</evidence>
<dbReference type="RefSeq" id="XP_062654500.1">
    <property type="nucleotide sequence ID" value="XM_062804843.1"/>
</dbReference>
<reference evidence="2" key="1">
    <citation type="journal article" date="2023" name="Mol. Phylogenet. Evol.">
        <title>Genome-scale phylogeny and comparative genomics of the fungal order Sordariales.</title>
        <authorList>
            <person name="Hensen N."/>
            <person name="Bonometti L."/>
            <person name="Westerberg I."/>
            <person name="Brannstrom I.O."/>
            <person name="Guillou S."/>
            <person name="Cros-Aarteil S."/>
            <person name="Calhoun S."/>
            <person name="Haridas S."/>
            <person name="Kuo A."/>
            <person name="Mondo S."/>
            <person name="Pangilinan J."/>
            <person name="Riley R."/>
            <person name="LaButti K."/>
            <person name="Andreopoulos B."/>
            <person name="Lipzen A."/>
            <person name="Chen C."/>
            <person name="Yan M."/>
            <person name="Daum C."/>
            <person name="Ng V."/>
            <person name="Clum A."/>
            <person name="Steindorff A."/>
            <person name="Ohm R.A."/>
            <person name="Martin F."/>
            <person name="Silar P."/>
            <person name="Natvig D.O."/>
            <person name="Lalanne C."/>
            <person name="Gautier V."/>
            <person name="Ament-Velasquez S.L."/>
            <person name="Kruys A."/>
            <person name="Hutchinson M.I."/>
            <person name="Powell A.J."/>
            <person name="Barry K."/>
            <person name="Miller A.N."/>
            <person name="Grigoriev I.V."/>
            <person name="Debuchy R."/>
            <person name="Gladieux P."/>
            <person name="Hiltunen Thoren M."/>
            <person name="Johannesson H."/>
        </authorList>
    </citation>
    <scope>NUCLEOTIDE SEQUENCE</scope>
    <source>
        <strain evidence="2">CBS 168.71</strain>
    </source>
</reference>